<gene>
    <name evidence="6" type="ORF">NC99_41050</name>
</gene>
<feature type="domain" description="Cyclic nucleotide-binding" evidence="4">
    <location>
        <begin position="19"/>
        <end position="139"/>
    </location>
</feature>
<dbReference type="CDD" id="cd00038">
    <property type="entry name" value="CAP_ED"/>
    <property type="match status" value="1"/>
</dbReference>
<dbReference type="InterPro" id="IPR000595">
    <property type="entry name" value="cNMP-bd_dom"/>
</dbReference>
<evidence type="ECO:0000256" key="3">
    <source>
        <dbReference type="ARBA" id="ARBA00023163"/>
    </source>
</evidence>
<dbReference type="InterPro" id="IPR012318">
    <property type="entry name" value="HTH_CRP"/>
</dbReference>
<proteinExistence type="predicted"/>
<dbReference type="InterPro" id="IPR036388">
    <property type="entry name" value="WH-like_DNA-bd_sf"/>
</dbReference>
<dbReference type="PROSITE" id="PS50042">
    <property type="entry name" value="CNMP_BINDING_3"/>
    <property type="match status" value="1"/>
</dbReference>
<keyword evidence="2" id="KW-0238">DNA-binding</keyword>
<sequence>MKTILETDDDFICDIKAPCFQTLGPDEVELVRSAKTQVHFRKGDNLTKQGAFASYVLFIVEGLVKQYLEGDNNKLYNLKIFQQGDFVGLSSAFSKSTFDYSTVALTDCMAFLIEKEAIGQVVRQNGLFGFNFIQRYCEQSSGLFSTIRNVLYKQMNGRLADTLLYLNGFKAANPKIFHLLSRKDLADFAGISTESAVKLLKAYEKDGLIKLKDKDVVVLDFDKLREISVRG</sequence>
<dbReference type="PROSITE" id="PS51063">
    <property type="entry name" value="HTH_CRP_2"/>
    <property type="match status" value="1"/>
</dbReference>
<dbReference type="SUPFAM" id="SSF51206">
    <property type="entry name" value="cAMP-binding domain-like"/>
    <property type="match status" value="1"/>
</dbReference>
<dbReference type="SUPFAM" id="SSF46785">
    <property type="entry name" value="Winged helix' DNA-binding domain"/>
    <property type="match status" value="1"/>
</dbReference>
<dbReference type="InterPro" id="IPR036390">
    <property type="entry name" value="WH_DNA-bd_sf"/>
</dbReference>
<evidence type="ECO:0000313" key="7">
    <source>
        <dbReference type="Proteomes" id="UP000036958"/>
    </source>
</evidence>
<dbReference type="GO" id="GO:0005829">
    <property type="term" value="C:cytosol"/>
    <property type="evidence" value="ECO:0007669"/>
    <property type="project" value="TreeGrafter"/>
</dbReference>
<dbReference type="InterPro" id="IPR014710">
    <property type="entry name" value="RmlC-like_jellyroll"/>
</dbReference>
<evidence type="ECO:0008006" key="8">
    <source>
        <dbReference type="Google" id="ProtNLM"/>
    </source>
</evidence>
<evidence type="ECO:0000256" key="2">
    <source>
        <dbReference type="ARBA" id="ARBA00023125"/>
    </source>
</evidence>
<dbReference type="SMART" id="SM00419">
    <property type="entry name" value="HTH_CRP"/>
    <property type="match status" value="1"/>
</dbReference>
<dbReference type="PANTHER" id="PTHR24567:SF26">
    <property type="entry name" value="REGULATORY PROTEIN YEIL"/>
    <property type="match status" value="1"/>
</dbReference>
<reference evidence="7" key="1">
    <citation type="submission" date="2015-07" db="EMBL/GenBank/DDBJ databases">
        <title>Genome sequencing of Sunxiuqinia dokdonensis strain SK.</title>
        <authorList>
            <person name="Ahn S."/>
            <person name="Kim B.-C."/>
        </authorList>
    </citation>
    <scope>NUCLEOTIDE SEQUENCE [LARGE SCALE GENOMIC DNA]</scope>
    <source>
        <strain evidence="7">SK</strain>
    </source>
</reference>
<dbReference type="SMART" id="SM00100">
    <property type="entry name" value="cNMP"/>
    <property type="match status" value="1"/>
</dbReference>
<organism evidence="6 7">
    <name type="scientific">Sunxiuqinia dokdonensis</name>
    <dbReference type="NCBI Taxonomy" id="1409788"/>
    <lineage>
        <taxon>Bacteria</taxon>
        <taxon>Pseudomonadati</taxon>
        <taxon>Bacteroidota</taxon>
        <taxon>Bacteroidia</taxon>
        <taxon>Marinilabiliales</taxon>
        <taxon>Prolixibacteraceae</taxon>
        <taxon>Sunxiuqinia</taxon>
    </lineage>
</organism>
<evidence type="ECO:0000259" key="4">
    <source>
        <dbReference type="PROSITE" id="PS50042"/>
    </source>
</evidence>
<name>A0A0L8V3R4_9BACT</name>
<accession>A0A0L8V3R4</accession>
<keyword evidence="3" id="KW-0804">Transcription</keyword>
<dbReference type="PANTHER" id="PTHR24567">
    <property type="entry name" value="CRP FAMILY TRANSCRIPTIONAL REGULATORY PROTEIN"/>
    <property type="match status" value="1"/>
</dbReference>
<evidence type="ECO:0000259" key="5">
    <source>
        <dbReference type="PROSITE" id="PS51063"/>
    </source>
</evidence>
<dbReference type="OrthoDB" id="1118445at2"/>
<dbReference type="GO" id="GO:0003677">
    <property type="term" value="F:DNA binding"/>
    <property type="evidence" value="ECO:0007669"/>
    <property type="project" value="UniProtKB-KW"/>
</dbReference>
<protein>
    <recommendedName>
        <fullName evidence="8">Crp/Fnr family transcriptional regulator</fullName>
    </recommendedName>
</protein>
<dbReference type="Proteomes" id="UP000036958">
    <property type="component" value="Unassembled WGS sequence"/>
</dbReference>
<evidence type="ECO:0000313" key="6">
    <source>
        <dbReference type="EMBL" id="KOH43071.1"/>
    </source>
</evidence>
<keyword evidence="7" id="KW-1185">Reference proteome</keyword>
<feature type="domain" description="HTH crp-type" evidence="5">
    <location>
        <begin position="153"/>
        <end position="222"/>
    </location>
</feature>
<dbReference type="Gene3D" id="2.60.120.10">
    <property type="entry name" value="Jelly Rolls"/>
    <property type="match status" value="1"/>
</dbReference>
<dbReference type="InterPro" id="IPR018490">
    <property type="entry name" value="cNMP-bd_dom_sf"/>
</dbReference>
<dbReference type="Pfam" id="PF00027">
    <property type="entry name" value="cNMP_binding"/>
    <property type="match status" value="1"/>
</dbReference>
<evidence type="ECO:0000256" key="1">
    <source>
        <dbReference type="ARBA" id="ARBA00023015"/>
    </source>
</evidence>
<dbReference type="RefSeq" id="WP_053187586.1">
    <property type="nucleotide sequence ID" value="NZ_LGIA01000201.1"/>
</dbReference>
<dbReference type="AlphaFoldDB" id="A0A0L8V3R4"/>
<dbReference type="Pfam" id="PF13545">
    <property type="entry name" value="HTH_Crp_2"/>
    <property type="match status" value="1"/>
</dbReference>
<dbReference type="GO" id="GO:0003700">
    <property type="term" value="F:DNA-binding transcription factor activity"/>
    <property type="evidence" value="ECO:0007669"/>
    <property type="project" value="TreeGrafter"/>
</dbReference>
<dbReference type="InterPro" id="IPR050397">
    <property type="entry name" value="Env_Response_Regulators"/>
</dbReference>
<dbReference type="STRING" id="1409788.NC99_41050"/>
<dbReference type="Gene3D" id="1.10.10.10">
    <property type="entry name" value="Winged helix-like DNA-binding domain superfamily/Winged helix DNA-binding domain"/>
    <property type="match status" value="1"/>
</dbReference>
<dbReference type="EMBL" id="LGIA01000201">
    <property type="protein sequence ID" value="KOH43071.1"/>
    <property type="molecule type" value="Genomic_DNA"/>
</dbReference>
<keyword evidence="1" id="KW-0805">Transcription regulation</keyword>
<comment type="caution">
    <text evidence="6">The sequence shown here is derived from an EMBL/GenBank/DDBJ whole genome shotgun (WGS) entry which is preliminary data.</text>
</comment>